<gene>
    <name evidence="1" type="ORF">SAMN05421684_8189</name>
</gene>
<organism evidence="1 2">
    <name type="scientific">Asanoa ishikariensis</name>
    <dbReference type="NCBI Taxonomy" id="137265"/>
    <lineage>
        <taxon>Bacteria</taxon>
        <taxon>Bacillati</taxon>
        <taxon>Actinomycetota</taxon>
        <taxon>Actinomycetes</taxon>
        <taxon>Micromonosporales</taxon>
        <taxon>Micromonosporaceae</taxon>
        <taxon>Asanoa</taxon>
    </lineage>
</organism>
<keyword evidence="2" id="KW-1185">Reference proteome</keyword>
<keyword evidence="1" id="KW-0378">Hydrolase</keyword>
<dbReference type="Proteomes" id="UP000199632">
    <property type="component" value="Unassembled WGS sequence"/>
</dbReference>
<proteinExistence type="predicted"/>
<protein>
    <submittedName>
        <fullName evidence="1">Adenosylcobinamide amidohydrolase</fullName>
    </submittedName>
</protein>
<dbReference type="EMBL" id="FNQB01000006">
    <property type="protein sequence ID" value="SDZ66435.1"/>
    <property type="molecule type" value="Genomic_DNA"/>
</dbReference>
<dbReference type="STRING" id="137265.SAMN05421684_8189"/>
<dbReference type="AlphaFoldDB" id="A0A1H3UX91"/>
<reference evidence="2" key="1">
    <citation type="submission" date="2016-10" db="EMBL/GenBank/DDBJ databases">
        <authorList>
            <person name="Varghese N."/>
            <person name="Submissions S."/>
        </authorList>
    </citation>
    <scope>NUCLEOTIDE SEQUENCE [LARGE SCALE GENOMIC DNA]</scope>
    <source>
        <strain evidence="2">DSM 44718</strain>
    </source>
</reference>
<evidence type="ECO:0000313" key="1">
    <source>
        <dbReference type="EMBL" id="SDZ66435.1"/>
    </source>
</evidence>
<accession>A0A1H3UX91</accession>
<sequence length="232" mass="24605">MRWTDPGCHLPYRRRVPFKPILTARLENGESIPLLFWRLPTPMRAVSSAPLGGGIGLRGWVLNATVPMSYAREDPQQHLVALAGDLDLDGPGVGLLTGVDVTQRVAAVDGEAEVWATVGLGAPIMAAAERDLPRQHKPGTINIVAFVPVRLSDAALVNAVATITEAKAQALWELGLSATGTATDAVTVLCPPDGPAEPYGGPLSLWGARLARAAHRAVREGGSRPKIPWSER</sequence>
<dbReference type="InterPro" id="IPR052209">
    <property type="entry name" value="CbiZ"/>
</dbReference>
<name>A0A1H3UX91_9ACTN</name>
<dbReference type="Pfam" id="PF01955">
    <property type="entry name" value="CbiZ"/>
    <property type="match status" value="1"/>
</dbReference>
<dbReference type="InterPro" id="IPR002808">
    <property type="entry name" value="AdoCbi_amidolase"/>
</dbReference>
<dbReference type="PANTHER" id="PTHR35336:SF5">
    <property type="entry name" value="ADENOSYLCOBINAMIDE AMIDOHYDROLASE"/>
    <property type="match status" value="1"/>
</dbReference>
<dbReference type="PANTHER" id="PTHR35336">
    <property type="entry name" value="ADENOSYLCOBINAMIDE AMIDOHYDROLASE"/>
    <property type="match status" value="1"/>
</dbReference>
<dbReference type="GO" id="GO:0016787">
    <property type="term" value="F:hydrolase activity"/>
    <property type="evidence" value="ECO:0007669"/>
    <property type="project" value="UniProtKB-KW"/>
</dbReference>
<evidence type="ECO:0000313" key="2">
    <source>
        <dbReference type="Proteomes" id="UP000199632"/>
    </source>
</evidence>